<accession>A0A855FUI2</accession>
<reference evidence="2 3" key="1">
    <citation type="journal article" date="2017" name="MBio">
        <title>Type VI secretion-mediated competition in the bee gut microbiome.</title>
        <authorList>
            <person name="Steele M.I."/>
            <person name="Kwong W.K."/>
            <person name="Powell J.E."/>
            <person name="Whiteley M."/>
            <person name="Moran N.A."/>
        </authorList>
    </citation>
    <scope>NUCLEOTIDE SEQUENCE [LARGE SCALE GENOMIC DNA]</scope>
    <source>
        <strain evidence="2 3">HK3</strain>
    </source>
</reference>
<feature type="region of interest" description="Disordered" evidence="1">
    <location>
        <begin position="14"/>
        <end position="35"/>
    </location>
</feature>
<dbReference type="AlphaFoldDB" id="A0A855FUI2"/>
<protein>
    <submittedName>
        <fullName evidence="2">Uncharacterized protein</fullName>
    </submittedName>
</protein>
<dbReference type="EMBL" id="MEIU01000057">
    <property type="protein sequence ID" value="PIT60114.1"/>
    <property type="molecule type" value="Genomic_DNA"/>
</dbReference>
<name>A0A855FUI2_9NEIS</name>
<comment type="caution">
    <text evidence="2">The sequence shown here is derived from an EMBL/GenBank/DDBJ whole genome shotgun (WGS) entry which is preliminary data.</text>
</comment>
<proteinExistence type="predicted"/>
<evidence type="ECO:0000313" key="3">
    <source>
        <dbReference type="Proteomes" id="UP000230463"/>
    </source>
</evidence>
<sequence>MPATGFYMSKIRWKKHSHAKRPPNTANAECKPSGMLSKMENWQQPKLAKAMLLEEHALTNTLAIKKN</sequence>
<organism evidence="2 3">
    <name type="scientific">Snodgrassella alvi</name>
    <dbReference type="NCBI Taxonomy" id="1196083"/>
    <lineage>
        <taxon>Bacteria</taxon>
        <taxon>Pseudomonadati</taxon>
        <taxon>Pseudomonadota</taxon>
        <taxon>Betaproteobacteria</taxon>
        <taxon>Neisseriales</taxon>
        <taxon>Neisseriaceae</taxon>
        <taxon>Snodgrassella</taxon>
    </lineage>
</organism>
<evidence type="ECO:0000256" key="1">
    <source>
        <dbReference type="SAM" id="MobiDB-lite"/>
    </source>
</evidence>
<dbReference type="Proteomes" id="UP000230463">
    <property type="component" value="Unassembled WGS sequence"/>
</dbReference>
<evidence type="ECO:0000313" key="2">
    <source>
        <dbReference type="EMBL" id="PIT60114.1"/>
    </source>
</evidence>
<gene>
    <name evidence="2" type="ORF">BHC57_07645</name>
</gene>